<organism evidence="2">
    <name type="scientific">hydrocarbon metagenome</name>
    <dbReference type="NCBI Taxonomy" id="938273"/>
    <lineage>
        <taxon>unclassified sequences</taxon>
        <taxon>metagenomes</taxon>
        <taxon>ecological metagenomes</taxon>
    </lineage>
</organism>
<proteinExistence type="predicted"/>
<feature type="region of interest" description="Disordered" evidence="1">
    <location>
        <begin position="1"/>
        <end position="49"/>
    </location>
</feature>
<evidence type="ECO:0000313" key="2">
    <source>
        <dbReference type="EMBL" id="KUG27355.1"/>
    </source>
</evidence>
<protein>
    <submittedName>
        <fullName evidence="2">Uncharacterized protein</fullName>
    </submittedName>
</protein>
<dbReference type="EMBL" id="LNQE01000336">
    <property type="protein sequence ID" value="KUG27355.1"/>
    <property type="molecule type" value="Genomic_DNA"/>
</dbReference>
<accession>A0A0W8G2E1</accession>
<gene>
    <name evidence="2" type="ORF">ASZ90_002791</name>
</gene>
<dbReference type="AlphaFoldDB" id="A0A0W8G2E1"/>
<comment type="caution">
    <text evidence="2">The sequence shown here is derived from an EMBL/GenBank/DDBJ whole genome shotgun (WGS) entry which is preliminary data.</text>
</comment>
<sequence length="49" mass="5125">MSRHDSSFLFTSHGPPGAEGSPRGRVMKKCPGSTLSSSTRFCQPAQGAS</sequence>
<evidence type="ECO:0000256" key="1">
    <source>
        <dbReference type="SAM" id="MobiDB-lite"/>
    </source>
</evidence>
<name>A0A0W8G2E1_9ZZZZ</name>
<feature type="compositionally biased region" description="Polar residues" evidence="1">
    <location>
        <begin position="33"/>
        <end position="49"/>
    </location>
</feature>
<reference evidence="2" key="1">
    <citation type="journal article" date="2015" name="Proc. Natl. Acad. Sci. U.S.A.">
        <title>Networks of energetic and metabolic interactions define dynamics in microbial communities.</title>
        <authorList>
            <person name="Embree M."/>
            <person name="Liu J.K."/>
            <person name="Al-Bassam M.M."/>
            <person name="Zengler K."/>
        </authorList>
    </citation>
    <scope>NUCLEOTIDE SEQUENCE</scope>
</reference>